<feature type="compositionally biased region" description="Acidic residues" evidence="1">
    <location>
        <begin position="611"/>
        <end position="628"/>
    </location>
</feature>
<accession>A0A0K0DPN0</accession>
<feature type="compositionally biased region" description="Polar residues" evidence="1">
    <location>
        <begin position="46"/>
        <end position="56"/>
    </location>
</feature>
<evidence type="ECO:0000256" key="1">
    <source>
        <dbReference type="SAM" id="MobiDB-lite"/>
    </source>
</evidence>
<name>A0A0K0DPN0_ANGCA</name>
<feature type="region of interest" description="Disordered" evidence="1">
    <location>
        <begin position="124"/>
        <end position="150"/>
    </location>
</feature>
<feature type="region of interest" description="Disordered" evidence="1">
    <location>
        <begin position="607"/>
        <end position="650"/>
    </location>
</feature>
<feature type="compositionally biased region" description="Basic residues" evidence="1">
    <location>
        <begin position="59"/>
        <end position="68"/>
    </location>
</feature>
<reference evidence="3" key="2">
    <citation type="submission" date="2017-02" db="UniProtKB">
        <authorList>
            <consortium name="WormBaseParasite"/>
        </authorList>
    </citation>
    <scope>IDENTIFICATION</scope>
</reference>
<evidence type="ECO:0000313" key="2">
    <source>
        <dbReference type="Proteomes" id="UP000035642"/>
    </source>
</evidence>
<proteinExistence type="predicted"/>
<dbReference type="AlphaFoldDB" id="A0A0K0DPN0"/>
<feature type="compositionally biased region" description="Polar residues" evidence="1">
    <location>
        <begin position="71"/>
        <end position="81"/>
    </location>
</feature>
<dbReference type="Proteomes" id="UP000035642">
    <property type="component" value="Unassembled WGS sequence"/>
</dbReference>
<reference evidence="2" key="1">
    <citation type="submission" date="2012-09" db="EMBL/GenBank/DDBJ databases">
        <authorList>
            <person name="Martin A.A."/>
        </authorList>
    </citation>
    <scope>NUCLEOTIDE SEQUENCE</scope>
</reference>
<feature type="region of interest" description="Disordered" evidence="1">
    <location>
        <begin position="46"/>
        <end position="106"/>
    </location>
</feature>
<evidence type="ECO:0000313" key="3">
    <source>
        <dbReference type="WBParaSite" id="ACAC_0001371901-mRNA-1"/>
    </source>
</evidence>
<keyword evidence="2" id="KW-1185">Reference proteome</keyword>
<feature type="compositionally biased region" description="Polar residues" evidence="1">
    <location>
        <begin position="632"/>
        <end position="650"/>
    </location>
</feature>
<sequence length="650" mass="75145">MFYVCCFLLETSSISRGSTASVPPVHIEIPENDKVNAEEAQVTNNSVLHQASSCEGTQRKHVNKRKDRKNINNPPKGTTNLWRPKSSREADNDVSSKSTGTLEEQQHEVVTGFLASCLREKRSEQQLKQRTRELDPTPSGSKSNCEVPKSSTVFNNSASFQGSTMRRWRRRTHLANHFETIKEFHSKYEHFRKLKLMQHRGFHLSSNRGIRVIAEKCVEDCENNIASTSDILGFKPVKPISVAEKGQLISFVENVIRERLRKEGLNACNNFEKRNRVDVECRLPVVSCKRRCLRAAPTSTTSKKEGAVSSENADLTYIEQLLDEMVSFITRDQSFNPLAECAQRIFDRNATSRTMNLQSEPVMMGKTKVSTLSRAHMQTDTFTTILKNLKYSKNESRELSDNVFTIGPAYYRRREVAVRLQHMNRQLSEQIRLEERILETFERFYEVYNPKGFFKMKLDMERDIDDGDSPETVYQKRMQRLRLVLNLPPGKLPADRKPDFGEQCASVISCPDENEMNRHMLGISPFWKGPLTKNNSKCFYLTRTGRRMHDKDESYTPLEDDYKEFYLEDLVDYRDPAVFRKDYSNMERIWTQLQNLNALLELLHNIGQNGDGEDEEDEQDESVDDEEDFNRQLEQAIQESCQEVQSTSKA</sequence>
<organism evidence="2 3">
    <name type="scientific">Angiostrongylus cantonensis</name>
    <name type="common">Rat lungworm</name>
    <dbReference type="NCBI Taxonomy" id="6313"/>
    <lineage>
        <taxon>Eukaryota</taxon>
        <taxon>Metazoa</taxon>
        <taxon>Ecdysozoa</taxon>
        <taxon>Nematoda</taxon>
        <taxon>Chromadorea</taxon>
        <taxon>Rhabditida</taxon>
        <taxon>Rhabditina</taxon>
        <taxon>Rhabditomorpha</taxon>
        <taxon>Strongyloidea</taxon>
        <taxon>Metastrongylidae</taxon>
        <taxon>Angiostrongylus</taxon>
    </lineage>
</organism>
<feature type="compositionally biased region" description="Polar residues" evidence="1">
    <location>
        <begin position="138"/>
        <end position="150"/>
    </location>
</feature>
<feature type="compositionally biased region" description="Basic and acidic residues" evidence="1">
    <location>
        <begin position="124"/>
        <end position="135"/>
    </location>
</feature>
<protein>
    <submittedName>
        <fullName evidence="3">Protein kinase domain-containing protein</fullName>
    </submittedName>
</protein>
<dbReference type="WBParaSite" id="ACAC_0001371901-mRNA-1">
    <property type="protein sequence ID" value="ACAC_0001371901-mRNA-1"/>
    <property type="gene ID" value="ACAC_0001371901"/>
</dbReference>
<feature type="compositionally biased region" description="Polar residues" evidence="1">
    <location>
        <begin position="93"/>
        <end position="103"/>
    </location>
</feature>